<reference evidence="1 2" key="1">
    <citation type="submission" date="2009-10" db="EMBL/GenBank/DDBJ databases">
        <authorList>
            <person name="Muzny D."/>
            <person name="Qin X."/>
            <person name="Deng J."/>
            <person name="Jiang H."/>
            <person name="Liu Y."/>
            <person name="Qu J."/>
            <person name="Song X.-Z."/>
            <person name="Zhang L."/>
            <person name="Thornton R."/>
            <person name="Coyle M."/>
            <person name="Francisco L."/>
            <person name="Jackson L."/>
            <person name="Javaid M."/>
            <person name="Korchina V."/>
            <person name="Kovar C."/>
            <person name="Mata R."/>
            <person name="Mathew T."/>
            <person name="Ngo R."/>
            <person name="Nguyen L."/>
            <person name="Nguyen N."/>
            <person name="Okwuonu G."/>
            <person name="Ongeri F."/>
            <person name="Pham C."/>
            <person name="Simmons D."/>
            <person name="Wilczek-Boney K."/>
            <person name="Hale W."/>
            <person name="Jakkamsetti A."/>
            <person name="Pham P."/>
            <person name="Ruth R."/>
            <person name="San Lucas F."/>
            <person name="Warren J."/>
            <person name="Zhang J."/>
            <person name="Zhao Z."/>
            <person name="Zhou C."/>
            <person name="Zhu D."/>
            <person name="Lee S."/>
            <person name="Bess C."/>
            <person name="Blankenburg K."/>
            <person name="Forbes L."/>
            <person name="Fu Q."/>
            <person name="Gubbala S."/>
            <person name="Hirani K."/>
            <person name="Jayaseelan J.C."/>
            <person name="Lara F."/>
            <person name="Munidasa M."/>
            <person name="Palculict T."/>
            <person name="Patil S."/>
            <person name="Pu L.-L."/>
            <person name="Saada N."/>
            <person name="Tang L."/>
            <person name="Weissenberger G."/>
            <person name="Zhu Y."/>
            <person name="Hemphill L."/>
            <person name="Shang Y."/>
            <person name="Youmans B."/>
            <person name="Ayvaz T."/>
            <person name="Ross M."/>
            <person name="Santibanez J."/>
            <person name="Aqrawi P."/>
            <person name="Gross S."/>
            <person name="Joshi V."/>
            <person name="Fowler G."/>
            <person name="Nazareth L."/>
            <person name="Reid J."/>
            <person name="Worley K."/>
            <person name="Petrosino J."/>
            <person name="Highlander S."/>
            <person name="Gibbs R."/>
        </authorList>
    </citation>
    <scope>NUCLEOTIDE SEQUENCE [LARGE SCALE GENOMIC DNA]</scope>
    <source>
        <strain evidence="1 2">ATCC 43325</strain>
    </source>
</reference>
<gene>
    <name evidence="1" type="ORF">HMPREF0621_0276</name>
</gene>
<evidence type="ECO:0000313" key="2">
    <source>
        <dbReference type="Proteomes" id="UP000005519"/>
    </source>
</evidence>
<protein>
    <submittedName>
        <fullName evidence="1">Uncharacterized protein</fullName>
    </submittedName>
</protein>
<dbReference type="AlphaFoldDB" id="C9PMQ2"/>
<proteinExistence type="predicted"/>
<dbReference type="HOGENOM" id="CLU_681241_0_0_6"/>
<dbReference type="EMBL" id="ACZR01000002">
    <property type="protein sequence ID" value="EEX51086.1"/>
    <property type="molecule type" value="Genomic_DNA"/>
</dbReference>
<dbReference type="InterPro" id="IPR052894">
    <property type="entry name" value="AsmA-related"/>
</dbReference>
<sequence length="414" mass="48065">MRINKMWKKLIVAFSVMIVLVCIVGYVQLQRVNDELTQRLKQQNIIFQTLDFDLYPNTQLTLSNANWDNPQKDAKVRSIFAEKLHLELDFWSLFQPQNAVRKLSFENAKLWSNEKKEPEFSKINGEITGDFFLDTQRFSFANAEVNIRFDKPILLNTKQIKLSIAKGEILRIAHLQYQFQWDYVRLNGEDFPFLKAQLNMNSPRVLELNGQIDYLNQRSSSTFTLNAQSDSISAKKIHIQGENIIAEQWLKVLDLPLLISGTTALVGDLMVYENQAKNGEFNISVQQGELKGLNLLTLVKKYLPINIDEQPLKEKNTDTSFDSMTANVKWDKNNAWLNQLVLKTKYITVTGNGSADLATMQCDITLNLGLSQLEYDYFQLPIRFFDNCHSPQYKVEFNKNFRHQLKTILKEKFR</sequence>
<name>C9PMQ2_9PAST</name>
<dbReference type="GO" id="GO:0090313">
    <property type="term" value="P:regulation of protein targeting to membrane"/>
    <property type="evidence" value="ECO:0007669"/>
    <property type="project" value="TreeGrafter"/>
</dbReference>
<keyword evidence="2" id="KW-1185">Reference proteome</keyword>
<dbReference type="STRING" id="667128.HMPREF0621_0276"/>
<dbReference type="PANTHER" id="PTHR30441:SF8">
    <property type="entry name" value="DUF748 DOMAIN-CONTAINING PROTEIN"/>
    <property type="match status" value="1"/>
</dbReference>
<dbReference type="PANTHER" id="PTHR30441">
    <property type="entry name" value="DUF748 DOMAIN-CONTAINING PROTEIN"/>
    <property type="match status" value="1"/>
</dbReference>
<comment type="caution">
    <text evidence="1">The sequence shown here is derived from an EMBL/GenBank/DDBJ whole genome shotgun (WGS) entry which is preliminary data.</text>
</comment>
<accession>C9PMQ2</accession>
<dbReference type="Proteomes" id="UP000005519">
    <property type="component" value="Unassembled WGS sequence"/>
</dbReference>
<organism evidence="1 2">
    <name type="scientific">Pasteurella dagmatis ATCC 43325</name>
    <dbReference type="NCBI Taxonomy" id="667128"/>
    <lineage>
        <taxon>Bacteria</taxon>
        <taxon>Pseudomonadati</taxon>
        <taxon>Pseudomonadota</taxon>
        <taxon>Gammaproteobacteria</taxon>
        <taxon>Pasteurellales</taxon>
        <taxon>Pasteurellaceae</taxon>
        <taxon>Pasteurella</taxon>
    </lineage>
</organism>
<evidence type="ECO:0000313" key="1">
    <source>
        <dbReference type="EMBL" id="EEX51086.1"/>
    </source>
</evidence>
<dbReference type="GO" id="GO:0005886">
    <property type="term" value="C:plasma membrane"/>
    <property type="evidence" value="ECO:0007669"/>
    <property type="project" value="TreeGrafter"/>
</dbReference>